<dbReference type="EMBL" id="MN013189">
    <property type="protein sequence ID" value="QDB71439.1"/>
    <property type="molecule type" value="Genomic_DNA"/>
</dbReference>
<evidence type="ECO:0007829" key="2">
    <source>
        <dbReference type="PDB" id="6L2W"/>
    </source>
</evidence>
<accession>A0A4Y5TR47</accession>
<reference evidence="1" key="1">
    <citation type="submission" date="2019-06" db="EMBL/GenBank/DDBJ databases">
        <title>Genome sequence of the freshwater cyanosiphophage Mic1 reveals an ancestor of mitochondrial DNA polymerase gamma.</title>
        <authorList>
            <person name="Yang F."/>
            <person name="Jin H."/>
            <person name="Wang X.Q."/>
            <person name="Zhang J."/>
            <person name="Jiang Y.L."/>
            <person name="Cui N."/>
            <person name="Chen Y.X."/>
            <person name="Li W.F."/>
            <person name="Zhou C.Z."/>
        </authorList>
    </citation>
    <scope>NUCLEOTIDE SEQUENCE</scope>
    <source>
        <strain evidence="1">Mic1</strain>
    </source>
</reference>
<sequence length="115" mass="13422">MFVRLSYHSFDYLFNLFDAGVIDLNTKCPVSLSEIEDYDNFGWLELTAENLENVCEYCAKLGIEANGSLGDFRYWYSGDMSYHLELKSDQSENLEVKIREINLKLKELELIKNEC</sequence>
<organism evidence="1">
    <name type="scientific">Microcystis phage Mic1</name>
    <dbReference type="NCBI Taxonomy" id="2587456"/>
    <lineage>
        <taxon>Viruses</taxon>
        <taxon>Duplodnaviria</taxon>
        <taxon>Heunggongvirae</taxon>
        <taxon>Uroviricota</taxon>
        <taxon>Caudoviricetes</taxon>
    </lineage>
</organism>
<reference evidence="2" key="2">
    <citation type="journal article" date="2020" name="Proteins">
        <title>Crystal structure of a novel fold protein Gp72 from the freshwater cyanophage Mic1.</title>
        <authorList>
            <person name="Wang Y."/>
            <person name="Jin H."/>
            <person name="Yang F."/>
            <person name="Jiang Y.L."/>
            <person name="Zhao Y.Y."/>
            <person name="Chen Z.P."/>
            <person name="Li W.F."/>
            <person name="Chen Y."/>
            <person name="Zhou C.Z."/>
            <person name="Li Q."/>
        </authorList>
    </citation>
    <scope>X-RAY CRYSTALLOGRAPHY (2.29 ANGSTROMS) OF 1-115</scope>
</reference>
<accession>A0ACD6BAA9</accession>
<gene>
    <name evidence="1" type="ORF">Mic1_72</name>
</gene>
<dbReference type="PDB" id="6L2W">
    <property type="method" value="X-ray"/>
    <property type="resolution" value="2.29 A"/>
    <property type="chains" value="A/B=1-115"/>
</dbReference>
<name>A0ACD6BAA9_9CAUD</name>
<keyword evidence="2" id="KW-0002">3D-structure</keyword>
<proteinExistence type="evidence at protein level"/>
<protein>
    <submittedName>
        <fullName evidence="1">Uncharacterized protein</fullName>
    </submittedName>
</protein>
<evidence type="ECO:0000313" key="1">
    <source>
        <dbReference type="EMBL" id="QDB71439.1"/>
    </source>
</evidence>